<protein>
    <recommendedName>
        <fullName evidence="7">CP-type G domain-containing protein</fullName>
    </recommendedName>
</protein>
<dbReference type="InterPro" id="IPR050755">
    <property type="entry name" value="TRAFAC_YlqF/YawG_RiboMat"/>
</dbReference>
<sequence length="572" mass="63167">MVKKKGKSKRQTLKQKYKIEKRVTEHHRKLRKEAKRAEISGHGTQKKKKRDPGIPNQWPFKEDLLKQIERAKEAMEQRKENQKEERKQARKDALALRRGIADGSIPDAVDMPTMASEAQNRALAFEAAKEAKEKADADIGSSEKSAGQSSRRAFLRDLRKVIETSDVLLEVLDARDPEGSRALAAEEAVARHPNKRLILVLNKVDLVPKEAVAGWLARLRRSHPTVAFKACTQQSGASWQRGAPSNAAEATSDALARSGSLGGEALLGLLKNYCRSLDIKTSITVGVLGYPNTGKSSLINSLKRSRCVGTSAKAGCTRTLQEIQLDKHIKLVDSPGIVFDDSDSTVLKNCLDPDLIEDPIRAIDEILHRCPAAQLMALYALPRFKDTDSFLGLLARKFGKIRKGGIPDKDATARVVLRDWNAGKVKFYTVPPTDSSHLRGGASIVPSMSTETFSVDDTEVLASLDDDAEMDFVSMQAAPLSTQKKTVTALPVETMDEDEEDDDSGKHTKGIDPLAEERHVNPNMGLDARRAAKKLAKKRKKDARKFEKAVAAGDTMEEDGQEDYDFGVHYDR</sequence>
<dbReference type="InterPro" id="IPR027417">
    <property type="entry name" value="P-loop_NTPase"/>
</dbReference>
<dbReference type="GO" id="GO:0005730">
    <property type="term" value="C:nucleolus"/>
    <property type="evidence" value="ECO:0007669"/>
    <property type="project" value="UniProtKB-SubCell"/>
</dbReference>
<organism evidence="8">
    <name type="scientific">Octactis speculum</name>
    <dbReference type="NCBI Taxonomy" id="3111310"/>
    <lineage>
        <taxon>Eukaryota</taxon>
        <taxon>Sar</taxon>
        <taxon>Stramenopiles</taxon>
        <taxon>Ochrophyta</taxon>
        <taxon>Dictyochophyceae</taxon>
        <taxon>Dictyochales</taxon>
        <taxon>Dictyochaceae</taxon>
        <taxon>Octactis</taxon>
    </lineage>
</organism>
<dbReference type="GO" id="GO:0050793">
    <property type="term" value="P:regulation of developmental process"/>
    <property type="evidence" value="ECO:0007669"/>
    <property type="project" value="UniProtKB-ARBA"/>
</dbReference>
<dbReference type="PROSITE" id="PS51721">
    <property type="entry name" value="G_CP"/>
    <property type="match status" value="1"/>
</dbReference>
<dbReference type="Pfam" id="PF08701">
    <property type="entry name" value="GN3L_Grn1"/>
    <property type="match status" value="1"/>
</dbReference>
<evidence type="ECO:0000256" key="2">
    <source>
        <dbReference type="ARBA" id="ARBA00022741"/>
    </source>
</evidence>
<dbReference type="PANTHER" id="PTHR11089">
    <property type="entry name" value="GTP-BINDING PROTEIN-RELATED"/>
    <property type="match status" value="1"/>
</dbReference>
<dbReference type="Gene3D" id="1.10.1580.10">
    <property type="match status" value="1"/>
</dbReference>
<evidence type="ECO:0000259" key="7">
    <source>
        <dbReference type="PROSITE" id="PS51721"/>
    </source>
</evidence>
<feature type="region of interest" description="Disordered" evidence="6">
    <location>
        <begin position="494"/>
        <end position="572"/>
    </location>
</feature>
<evidence type="ECO:0000256" key="5">
    <source>
        <dbReference type="ARBA" id="ARBA00023242"/>
    </source>
</evidence>
<evidence type="ECO:0000256" key="6">
    <source>
        <dbReference type="SAM" id="MobiDB-lite"/>
    </source>
</evidence>
<proteinExistence type="predicted"/>
<dbReference type="FunFam" id="1.10.1580.10:FF:000002">
    <property type="entry name" value="Guanine nucleotide-binding protein-like 3 (nucleolar)-like"/>
    <property type="match status" value="1"/>
</dbReference>
<dbReference type="SUPFAM" id="SSF52540">
    <property type="entry name" value="P-loop containing nucleoside triphosphate hydrolases"/>
    <property type="match status" value="1"/>
</dbReference>
<keyword evidence="5" id="KW-0539">Nucleus</keyword>
<dbReference type="GO" id="GO:0005525">
    <property type="term" value="F:GTP binding"/>
    <property type="evidence" value="ECO:0007669"/>
    <property type="project" value="UniProtKB-KW"/>
</dbReference>
<dbReference type="InterPro" id="IPR023179">
    <property type="entry name" value="GTP-bd_ortho_bundle_sf"/>
</dbReference>
<dbReference type="PRINTS" id="PR00326">
    <property type="entry name" value="GTP1OBG"/>
</dbReference>
<feature type="compositionally biased region" description="Acidic residues" evidence="6">
    <location>
        <begin position="494"/>
        <end position="503"/>
    </location>
</feature>
<dbReference type="InterPro" id="IPR030378">
    <property type="entry name" value="G_CP_dom"/>
</dbReference>
<evidence type="ECO:0000256" key="3">
    <source>
        <dbReference type="ARBA" id="ARBA00023054"/>
    </source>
</evidence>
<keyword evidence="2" id="KW-0547">Nucleotide-binding</keyword>
<feature type="compositionally biased region" description="Acidic residues" evidence="6">
    <location>
        <begin position="555"/>
        <end position="565"/>
    </location>
</feature>
<accession>A0A7S2HHD9</accession>
<evidence type="ECO:0000313" key="8">
    <source>
        <dbReference type="EMBL" id="CAD9490380.1"/>
    </source>
</evidence>
<dbReference type="InterPro" id="IPR014813">
    <property type="entry name" value="Gnl3_N_dom"/>
</dbReference>
<dbReference type="GO" id="GO:0051239">
    <property type="term" value="P:regulation of multicellular organismal process"/>
    <property type="evidence" value="ECO:0007669"/>
    <property type="project" value="UniProtKB-ARBA"/>
</dbReference>
<feature type="compositionally biased region" description="Basic and acidic residues" evidence="6">
    <location>
        <begin position="504"/>
        <end position="520"/>
    </location>
</feature>
<keyword evidence="3" id="KW-0175">Coiled coil</keyword>
<feature type="region of interest" description="Disordered" evidence="6">
    <location>
        <begin position="1"/>
        <end position="98"/>
    </location>
</feature>
<evidence type="ECO:0000256" key="1">
    <source>
        <dbReference type="ARBA" id="ARBA00004604"/>
    </source>
</evidence>
<feature type="domain" description="CP-type G" evidence="7">
    <location>
        <begin position="155"/>
        <end position="340"/>
    </location>
</feature>
<comment type="subcellular location">
    <subcellularLocation>
        <location evidence="1">Nucleus</location>
        <location evidence="1">Nucleolus</location>
    </subcellularLocation>
</comment>
<feature type="compositionally biased region" description="Basic residues" evidence="6">
    <location>
        <begin position="531"/>
        <end position="543"/>
    </location>
</feature>
<dbReference type="Pfam" id="PF01926">
    <property type="entry name" value="MMR_HSR1"/>
    <property type="match status" value="1"/>
</dbReference>
<dbReference type="AlphaFoldDB" id="A0A7S2HHD9"/>
<dbReference type="FunFam" id="3.40.50.300:FF:000571">
    <property type="entry name" value="Guanine nucleotide-binding protein-like NSN1"/>
    <property type="match status" value="1"/>
</dbReference>
<dbReference type="CDD" id="cd04178">
    <property type="entry name" value="Nucleostemin_like"/>
    <property type="match status" value="1"/>
</dbReference>
<name>A0A7S2HHD9_9STRA</name>
<feature type="compositionally biased region" description="Basic residues" evidence="6">
    <location>
        <begin position="1"/>
        <end position="16"/>
    </location>
</feature>
<dbReference type="EMBL" id="HBGS01060920">
    <property type="protein sequence ID" value="CAD9490380.1"/>
    <property type="molecule type" value="Transcribed_RNA"/>
</dbReference>
<reference evidence="8" key="1">
    <citation type="submission" date="2021-01" db="EMBL/GenBank/DDBJ databases">
        <authorList>
            <person name="Corre E."/>
            <person name="Pelletier E."/>
            <person name="Niang G."/>
            <person name="Scheremetjew M."/>
            <person name="Finn R."/>
            <person name="Kale V."/>
            <person name="Holt S."/>
            <person name="Cochrane G."/>
            <person name="Meng A."/>
            <person name="Brown T."/>
            <person name="Cohen L."/>
        </authorList>
    </citation>
    <scope>NUCLEOTIDE SEQUENCE</scope>
    <source>
        <strain evidence="8">CCMP1381</strain>
    </source>
</reference>
<dbReference type="PANTHER" id="PTHR11089:SF30">
    <property type="entry name" value="GUANINE NUCLEOTIDE-BINDING PROTEIN-LIKE 3 HOMOLOG"/>
    <property type="match status" value="1"/>
</dbReference>
<dbReference type="Gene3D" id="3.40.50.300">
    <property type="entry name" value="P-loop containing nucleotide triphosphate hydrolases"/>
    <property type="match status" value="1"/>
</dbReference>
<gene>
    <name evidence="8" type="ORF">DSPE1174_LOCUS31756</name>
</gene>
<dbReference type="InterPro" id="IPR006073">
    <property type="entry name" value="GTP-bd"/>
</dbReference>
<evidence type="ECO:0000256" key="4">
    <source>
        <dbReference type="ARBA" id="ARBA00023134"/>
    </source>
</evidence>
<feature type="compositionally biased region" description="Basic residues" evidence="6">
    <location>
        <begin position="24"/>
        <end position="34"/>
    </location>
</feature>
<feature type="compositionally biased region" description="Basic and acidic residues" evidence="6">
    <location>
        <begin position="60"/>
        <end position="95"/>
    </location>
</feature>
<keyword evidence="4" id="KW-0342">GTP-binding</keyword>